<proteinExistence type="predicted"/>
<dbReference type="Proteomes" id="UP000015441">
    <property type="component" value="Unassembled WGS sequence"/>
</dbReference>
<organism evidence="2 3">
    <name type="scientific">Blumeria graminis f. sp. hordei (strain DH14)</name>
    <name type="common">Barley powdery mildew</name>
    <name type="synonym">Oidium monilioides f. sp. hordei</name>
    <dbReference type="NCBI Taxonomy" id="546991"/>
    <lineage>
        <taxon>Eukaryota</taxon>
        <taxon>Fungi</taxon>
        <taxon>Dikarya</taxon>
        <taxon>Ascomycota</taxon>
        <taxon>Pezizomycotina</taxon>
        <taxon>Leotiomycetes</taxon>
        <taxon>Erysiphales</taxon>
        <taxon>Erysiphaceae</taxon>
        <taxon>Blumeria</taxon>
        <taxon>Blumeria hordei</taxon>
    </lineage>
</organism>
<dbReference type="HOGENOM" id="CLU_1937790_0_0_1"/>
<sequence length="132" mass="14823">MRSFFICVVSKAIYLVVISSLTVNGQGFECTAASFPDEDLETTRQIACASPDIGKAHPIDPIVSEAKIQSLYQWNLTESLVPEEIRSNALMHLNHECKISAITMSSKDNHTEICHRYRAPREIPLPYATTWL</sequence>
<keyword evidence="1" id="KW-0732">Signal</keyword>
<evidence type="ECO:0000313" key="3">
    <source>
        <dbReference type="Proteomes" id="UP000015441"/>
    </source>
</evidence>
<feature type="signal peptide" evidence="1">
    <location>
        <begin position="1"/>
        <end position="27"/>
    </location>
</feature>
<accession>N1J5Y2</accession>
<protein>
    <submittedName>
        <fullName evidence="2">CSEP0311 putative effector protein</fullName>
    </submittedName>
</protein>
<reference evidence="2 3" key="1">
    <citation type="journal article" date="2010" name="Science">
        <title>Genome expansion and gene loss in powdery mildew fungi reveal tradeoffs in extreme parasitism.</title>
        <authorList>
            <person name="Spanu P.D."/>
            <person name="Abbott J.C."/>
            <person name="Amselem J."/>
            <person name="Burgis T.A."/>
            <person name="Soanes D.M."/>
            <person name="Stueber K."/>
            <person name="Ver Loren van Themaat E."/>
            <person name="Brown J.K.M."/>
            <person name="Butcher S.A."/>
            <person name="Gurr S.J."/>
            <person name="Lebrun M.-H."/>
            <person name="Ridout C.J."/>
            <person name="Schulze-Lefert P."/>
            <person name="Talbot N.J."/>
            <person name="Ahmadinejad N."/>
            <person name="Ametz C."/>
            <person name="Barton G.R."/>
            <person name="Benjdia M."/>
            <person name="Bidzinski P."/>
            <person name="Bindschedler L.V."/>
            <person name="Both M."/>
            <person name="Brewer M.T."/>
            <person name="Cadle-Davidson L."/>
            <person name="Cadle-Davidson M.M."/>
            <person name="Collemare J."/>
            <person name="Cramer R."/>
            <person name="Frenkel O."/>
            <person name="Godfrey D."/>
            <person name="Harriman J."/>
            <person name="Hoede C."/>
            <person name="King B.C."/>
            <person name="Klages S."/>
            <person name="Kleemann J."/>
            <person name="Knoll D."/>
            <person name="Koti P.S."/>
            <person name="Kreplak J."/>
            <person name="Lopez-Ruiz F.J."/>
            <person name="Lu X."/>
            <person name="Maekawa T."/>
            <person name="Mahanil S."/>
            <person name="Micali C."/>
            <person name="Milgroom M.G."/>
            <person name="Montana G."/>
            <person name="Noir S."/>
            <person name="O'Connell R.J."/>
            <person name="Oberhaensli S."/>
            <person name="Parlange F."/>
            <person name="Pedersen C."/>
            <person name="Quesneville H."/>
            <person name="Reinhardt R."/>
            <person name="Rott M."/>
            <person name="Sacristan S."/>
            <person name="Schmidt S.M."/>
            <person name="Schoen M."/>
            <person name="Skamnioti P."/>
            <person name="Sommer H."/>
            <person name="Stephens A."/>
            <person name="Takahara H."/>
            <person name="Thordal-Christensen H."/>
            <person name="Vigouroux M."/>
            <person name="Wessling R."/>
            <person name="Wicker T."/>
            <person name="Panstruga R."/>
        </authorList>
    </citation>
    <scope>NUCLEOTIDE SEQUENCE [LARGE SCALE GENOMIC DNA]</scope>
    <source>
        <strain evidence="2">DH14</strain>
    </source>
</reference>
<evidence type="ECO:0000313" key="2">
    <source>
        <dbReference type="EMBL" id="CCU74981.1"/>
    </source>
</evidence>
<dbReference type="AlphaFoldDB" id="N1J5Y2"/>
<dbReference type="InParanoid" id="N1J5Y2"/>
<dbReference type="OrthoDB" id="10303594at2759"/>
<feature type="chain" id="PRO_5004106579" evidence="1">
    <location>
        <begin position="28"/>
        <end position="132"/>
    </location>
</feature>
<dbReference type="EMBL" id="CAUH01000770">
    <property type="protein sequence ID" value="CCU74981.1"/>
    <property type="molecule type" value="Genomic_DNA"/>
</dbReference>
<gene>
    <name evidence="2" type="ORF">BGHDH14_bghG000770000002001</name>
</gene>
<evidence type="ECO:0000256" key="1">
    <source>
        <dbReference type="SAM" id="SignalP"/>
    </source>
</evidence>
<comment type="caution">
    <text evidence="2">The sequence shown here is derived from an EMBL/GenBank/DDBJ whole genome shotgun (WGS) entry which is preliminary data.</text>
</comment>
<keyword evidence="3" id="KW-1185">Reference proteome</keyword>
<name>N1J5Y2_BLUG1</name>